<dbReference type="Pfam" id="PF03878">
    <property type="entry name" value="YIF1"/>
    <property type="match status" value="1"/>
</dbReference>
<dbReference type="GO" id="GO:0005789">
    <property type="term" value="C:endoplasmic reticulum membrane"/>
    <property type="evidence" value="ECO:0007669"/>
    <property type="project" value="UniProtKB-SubCell"/>
</dbReference>
<evidence type="ECO:0000256" key="6">
    <source>
        <dbReference type="ARBA" id="ARBA00022989"/>
    </source>
</evidence>
<dbReference type="GO" id="GO:0006888">
    <property type="term" value="P:endoplasmic reticulum to Golgi vesicle-mediated transport"/>
    <property type="evidence" value="ECO:0007669"/>
    <property type="project" value="UniProtKB-UniRule"/>
</dbReference>
<dbReference type="GO" id="GO:0000139">
    <property type="term" value="C:Golgi membrane"/>
    <property type="evidence" value="ECO:0007669"/>
    <property type="project" value="UniProtKB-SubCell"/>
</dbReference>
<keyword evidence="8 9" id="KW-0472">Membrane</keyword>
<dbReference type="GO" id="GO:0030134">
    <property type="term" value="C:COPII-coated ER to Golgi transport vesicle"/>
    <property type="evidence" value="ECO:0007669"/>
    <property type="project" value="TreeGrafter"/>
</dbReference>
<dbReference type="STRING" id="946362.F2U5Z1"/>
<feature type="transmembrane region" description="Helical" evidence="9">
    <location>
        <begin position="264"/>
        <end position="290"/>
    </location>
</feature>
<dbReference type="OrthoDB" id="337750at2759"/>
<keyword evidence="4 9" id="KW-0256">Endoplasmic reticulum</keyword>
<evidence type="ECO:0000256" key="5">
    <source>
        <dbReference type="ARBA" id="ARBA00022927"/>
    </source>
</evidence>
<dbReference type="eggNOG" id="KOG3094">
    <property type="taxonomic scope" value="Eukaryota"/>
</dbReference>
<dbReference type="GO" id="GO:0015031">
    <property type="term" value="P:protein transport"/>
    <property type="evidence" value="ECO:0007669"/>
    <property type="project" value="UniProtKB-KW"/>
</dbReference>
<reference evidence="11" key="1">
    <citation type="submission" date="2009-08" db="EMBL/GenBank/DDBJ databases">
        <title>Annotation of Salpingoeca rosetta.</title>
        <authorList>
            <consortium name="The Broad Institute Genome Sequencing Platform"/>
            <person name="Russ C."/>
            <person name="Cuomo C."/>
            <person name="Burger G."/>
            <person name="Gray M.W."/>
            <person name="Holland P.W.H."/>
            <person name="King N."/>
            <person name="Lang F.B.F."/>
            <person name="Roger A.J."/>
            <person name="Ruiz-Trillo I."/>
            <person name="Young S.K."/>
            <person name="Zeng Q."/>
            <person name="Gargeya S."/>
            <person name="Alvarado L."/>
            <person name="Berlin A."/>
            <person name="Chapman S.B."/>
            <person name="Chen Z."/>
            <person name="Freedman E."/>
            <person name="Gellesch M."/>
            <person name="Goldberg J."/>
            <person name="Griggs A."/>
            <person name="Gujja S."/>
            <person name="Heilman E."/>
            <person name="Heiman D."/>
            <person name="Howarth C."/>
            <person name="Mehta T."/>
            <person name="Neiman D."/>
            <person name="Pearson M."/>
            <person name="Roberts A."/>
            <person name="Saif S."/>
            <person name="Shea T."/>
            <person name="Shenoy N."/>
            <person name="Sisk P."/>
            <person name="Stolte C."/>
            <person name="Sykes S."/>
            <person name="White J."/>
            <person name="Yandava C."/>
            <person name="Haas B."/>
            <person name="Nusbaum C."/>
            <person name="Birren B."/>
        </authorList>
    </citation>
    <scope>NUCLEOTIDE SEQUENCE [LARGE SCALE GENOMIC DNA]</scope>
    <source>
        <strain evidence="11">ATCC 50818</strain>
    </source>
</reference>
<evidence type="ECO:0000256" key="2">
    <source>
        <dbReference type="ARBA" id="ARBA00022448"/>
    </source>
</evidence>
<evidence type="ECO:0000256" key="1">
    <source>
        <dbReference type="ARBA" id="ARBA00009727"/>
    </source>
</evidence>
<sequence length="300" mass="32730">MDQQGFYVDSSQQQQQHGGFQQAPMQQPFPQQQQQQHMQPPPMAPPGSAQPQPPPITNPFDPSSLQGPLMTSAVSYAAQQHLGNVSQRVQGMVNVNQLKYYFDVDNKYVALKLQLLLFPYLQKSWERGIKDDKAMTPREDKRSPDLYIPSMALVTYILLVSWVQGATGNFNAEQLSLLCSSTIGLLVFENLAAKLASFVLGVQAPLYDIMAFTSYKFVSVIVAILATVISRSATVYYLACGWVAAALFYFTFRSLAASTASKKGSVFAVGVAGVQVLLAFLLSTSGLAIIPTEVDATEAA</sequence>
<keyword evidence="5 9" id="KW-0653">Protein transport</keyword>
<evidence type="ECO:0000256" key="3">
    <source>
        <dbReference type="ARBA" id="ARBA00022692"/>
    </source>
</evidence>
<dbReference type="FunCoup" id="F2U5Z1">
    <property type="interactions" value="1608"/>
</dbReference>
<keyword evidence="6 9" id="KW-1133">Transmembrane helix</keyword>
<dbReference type="InParanoid" id="F2U5Z1"/>
<dbReference type="InterPro" id="IPR005578">
    <property type="entry name" value="Yif1_fam"/>
</dbReference>
<dbReference type="AlphaFoldDB" id="F2U5Z1"/>
<comment type="similarity">
    <text evidence="1 9">Belongs to the YIF1 family.</text>
</comment>
<keyword evidence="2 9" id="KW-0813">Transport</keyword>
<organism evidence="12">
    <name type="scientific">Salpingoeca rosetta (strain ATCC 50818 / BSB-021)</name>
    <dbReference type="NCBI Taxonomy" id="946362"/>
    <lineage>
        <taxon>Eukaryota</taxon>
        <taxon>Choanoflagellata</taxon>
        <taxon>Craspedida</taxon>
        <taxon>Salpingoecidae</taxon>
        <taxon>Salpingoeca</taxon>
    </lineage>
</organism>
<feature type="compositionally biased region" description="Low complexity" evidence="10">
    <location>
        <begin position="1"/>
        <end position="38"/>
    </location>
</feature>
<dbReference type="GO" id="GO:0005793">
    <property type="term" value="C:endoplasmic reticulum-Golgi intermediate compartment"/>
    <property type="evidence" value="ECO:0007669"/>
    <property type="project" value="UniProtKB-UniRule"/>
</dbReference>
<feature type="region of interest" description="Disordered" evidence="10">
    <location>
        <begin position="1"/>
        <end position="64"/>
    </location>
</feature>
<keyword evidence="12" id="KW-1185">Reference proteome</keyword>
<dbReference type="EMBL" id="GL832962">
    <property type="protein sequence ID" value="EGD82932.1"/>
    <property type="molecule type" value="Genomic_DNA"/>
</dbReference>
<evidence type="ECO:0000256" key="7">
    <source>
        <dbReference type="ARBA" id="ARBA00023034"/>
    </source>
</evidence>
<dbReference type="RefSeq" id="XP_004995296.1">
    <property type="nucleotide sequence ID" value="XM_004995239.1"/>
</dbReference>
<keyword evidence="7 9" id="KW-0333">Golgi apparatus</keyword>
<feature type="transmembrane region" description="Helical" evidence="9">
    <location>
        <begin position="235"/>
        <end position="252"/>
    </location>
</feature>
<keyword evidence="3 9" id="KW-0812">Transmembrane</keyword>
<evidence type="ECO:0000256" key="8">
    <source>
        <dbReference type="ARBA" id="ARBA00023136"/>
    </source>
</evidence>
<evidence type="ECO:0000256" key="10">
    <source>
        <dbReference type="SAM" id="MobiDB-lite"/>
    </source>
</evidence>
<dbReference type="PANTHER" id="PTHR14083:SF0">
    <property type="entry name" value="YIP1D-INTERACTING FACTOR 1, ISOFORM C"/>
    <property type="match status" value="1"/>
</dbReference>
<proteinExistence type="inferred from homology"/>
<dbReference type="PANTHER" id="PTHR14083">
    <property type="entry name" value="YIP1 INTERACTING FACTOR HOMOLOG YIF1 PROTEIN"/>
    <property type="match status" value="1"/>
</dbReference>
<protein>
    <recommendedName>
        <fullName evidence="9">Protein YIF1</fullName>
    </recommendedName>
</protein>
<dbReference type="GeneID" id="16075877"/>
<name>F2U5Z1_SALR5</name>
<gene>
    <name evidence="11" type="ORF">PTSG_03565</name>
</gene>
<feature type="transmembrane region" description="Helical" evidence="9">
    <location>
        <begin position="205"/>
        <end position="229"/>
    </location>
</feature>
<dbReference type="KEGG" id="sre:PTSG_03565"/>
<dbReference type="OMA" id="TCLCTGI"/>
<comment type="function">
    <text evidence="9">Has a role in transport between endoplasmic reticulum and Golgi.</text>
</comment>
<accession>F2U5Z1</accession>
<dbReference type="Proteomes" id="UP000007799">
    <property type="component" value="Unassembled WGS sequence"/>
</dbReference>
<comment type="subcellular location">
    <subcellularLocation>
        <location evidence="9">Endoplasmic reticulum membrane</location>
        <topology evidence="9">Multi-pass membrane protein</topology>
    </subcellularLocation>
    <subcellularLocation>
        <location evidence="9">Golgi apparatus membrane</location>
        <topology evidence="9">Multi-pass membrane protein</topology>
    </subcellularLocation>
</comment>
<evidence type="ECO:0000256" key="4">
    <source>
        <dbReference type="ARBA" id="ARBA00022824"/>
    </source>
</evidence>
<feature type="transmembrane region" description="Helical" evidence="9">
    <location>
        <begin position="146"/>
        <end position="163"/>
    </location>
</feature>
<evidence type="ECO:0000256" key="9">
    <source>
        <dbReference type="RuleBase" id="RU368073"/>
    </source>
</evidence>
<evidence type="ECO:0000313" key="11">
    <source>
        <dbReference type="EMBL" id="EGD82932.1"/>
    </source>
</evidence>
<evidence type="ECO:0000313" key="12">
    <source>
        <dbReference type="Proteomes" id="UP000007799"/>
    </source>
</evidence>